<dbReference type="Pfam" id="PF12796">
    <property type="entry name" value="Ank_2"/>
    <property type="match status" value="5"/>
</dbReference>
<accession>A0ABR3TBY6</accession>
<organism evidence="4 5">
    <name type="scientific">Neofusicoccum ribis</name>
    <dbReference type="NCBI Taxonomy" id="45134"/>
    <lineage>
        <taxon>Eukaryota</taxon>
        <taxon>Fungi</taxon>
        <taxon>Dikarya</taxon>
        <taxon>Ascomycota</taxon>
        <taxon>Pezizomycotina</taxon>
        <taxon>Dothideomycetes</taxon>
        <taxon>Dothideomycetes incertae sedis</taxon>
        <taxon>Botryosphaeriales</taxon>
        <taxon>Botryosphaeriaceae</taxon>
        <taxon>Neofusicoccum</taxon>
    </lineage>
</organism>
<dbReference type="InterPro" id="IPR036770">
    <property type="entry name" value="Ankyrin_rpt-contain_sf"/>
</dbReference>
<feature type="repeat" description="ANK" evidence="3">
    <location>
        <begin position="691"/>
        <end position="723"/>
    </location>
</feature>
<evidence type="ECO:0000313" key="4">
    <source>
        <dbReference type="EMBL" id="KAL1637063.1"/>
    </source>
</evidence>
<reference evidence="4 5" key="1">
    <citation type="submission" date="2024-02" db="EMBL/GenBank/DDBJ databases">
        <title>De novo assembly and annotation of 12 fungi associated with fruit tree decline syndrome in Ontario, Canada.</title>
        <authorList>
            <person name="Sulman M."/>
            <person name="Ellouze W."/>
            <person name="Ilyukhin E."/>
        </authorList>
    </citation>
    <scope>NUCLEOTIDE SEQUENCE [LARGE SCALE GENOMIC DNA]</scope>
    <source>
        <strain evidence="4 5">M1-105</strain>
    </source>
</reference>
<feature type="repeat" description="ANK" evidence="3">
    <location>
        <begin position="423"/>
        <end position="444"/>
    </location>
</feature>
<dbReference type="EMBL" id="JAJVDC020000004">
    <property type="protein sequence ID" value="KAL1637063.1"/>
    <property type="molecule type" value="Genomic_DNA"/>
</dbReference>
<dbReference type="PRINTS" id="PR01415">
    <property type="entry name" value="ANKYRIN"/>
</dbReference>
<dbReference type="PANTHER" id="PTHR24198:SF165">
    <property type="entry name" value="ANKYRIN REPEAT-CONTAINING PROTEIN-RELATED"/>
    <property type="match status" value="1"/>
</dbReference>
<evidence type="ECO:0000256" key="2">
    <source>
        <dbReference type="ARBA" id="ARBA00023043"/>
    </source>
</evidence>
<feature type="repeat" description="ANK" evidence="3">
    <location>
        <begin position="322"/>
        <end position="354"/>
    </location>
</feature>
<dbReference type="Gene3D" id="1.25.40.20">
    <property type="entry name" value="Ankyrin repeat-containing domain"/>
    <property type="match status" value="4"/>
</dbReference>
<dbReference type="PROSITE" id="PS50297">
    <property type="entry name" value="ANK_REP_REGION"/>
    <property type="match status" value="7"/>
</dbReference>
<dbReference type="PANTHER" id="PTHR24198">
    <property type="entry name" value="ANKYRIN REPEAT AND PROTEIN KINASE DOMAIN-CONTAINING PROTEIN"/>
    <property type="match status" value="1"/>
</dbReference>
<comment type="caution">
    <text evidence="4">The sequence shown here is derived from an EMBL/GenBank/DDBJ whole genome shotgun (WGS) entry which is preliminary data.</text>
</comment>
<proteinExistence type="predicted"/>
<feature type="repeat" description="ANK" evidence="3">
    <location>
        <begin position="724"/>
        <end position="756"/>
    </location>
</feature>
<evidence type="ECO:0008006" key="6">
    <source>
        <dbReference type="Google" id="ProtNLM"/>
    </source>
</evidence>
<feature type="repeat" description="ANK" evidence="3">
    <location>
        <begin position="256"/>
        <end position="288"/>
    </location>
</feature>
<gene>
    <name evidence="4" type="ORF">SLS56_000719</name>
</gene>
<feature type="repeat" description="ANK" evidence="3">
    <location>
        <begin position="658"/>
        <end position="690"/>
    </location>
</feature>
<dbReference type="InterPro" id="IPR002110">
    <property type="entry name" value="Ankyrin_rpt"/>
</dbReference>
<evidence type="ECO:0000256" key="1">
    <source>
        <dbReference type="ARBA" id="ARBA00022737"/>
    </source>
</evidence>
<dbReference type="SUPFAM" id="SSF48403">
    <property type="entry name" value="Ankyrin repeat"/>
    <property type="match status" value="2"/>
</dbReference>
<evidence type="ECO:0000313" key="5">
    <source>
        <dbReference type="Proteomes" id="UP001521116"/>
    </source>
</evidence>
<keyword evidence="1" id="KW-0677">Repeat</keyword>
<name>A0ABR3TBY6_9PEZI</name>
<feature type="repeat" description="ANK" evidence="3">
    <location>
        <begin position="289"/>
        <end position="321"/>
    </location>
</feature>
<keyword evidence="5" id="KW-1185">Reference proteome</keyword>
<feature type="repeat" description="ANK" evidence="3">
    <location>
        <begin position="189"/>
        <end position="221"/>
    </location>
</feature>
<dbReference type="Pfam" id="PF13637">
    <property type="entry name" value="Ank_4"/>
    <property type="match status" value="1"/>
</dbReference>
<protein>
    <recommendedName>
        <fullName evidence="6">Ankyrin</fullName>
    </recommendedName>
</protein>
<sequence>MVNLGCVFLELATHLCGCSIDLLNLRLEPTGTKQTIYAENDQALRSWIDTIRTPQLPRTDLKILEITLQMLDIDRNERPRASEIAQIFAGLGPSFLCNLCYADRIVCDLERKNIQVRAPNQRGPELCKAARQGNLAIFQSLVKITEDVNASIDLDDFKGSALDIAMNYGHLDIVKSFLLHCLSKGVTPDTRFALQLAFASGSKSALELLIDHGADPNAGNDHEASVIYQAVVHNWVSVVKRLISEGADLTRREYLTGKTVLHGAVLGGSTEILELLLEKDININAADADGITALHEAVYRGQSPLVDALLRAKADPNACDNKGDSPIICAVRCRHAHLIKPLISAGANPRLLDAEGQSAGCVAAIVGDIAVLGALFAADSPIGHRNVDGQNPLHIAVDSIKEAVVDILLRNCPNYMTEFDKEGGMTPIHYAAYHGSIGVLRKLLGHDLARMQHRDNSGSTPLRSAIHENTLEATVKLLLEKDPDTIDVPCKEKVTPLMMACNHGLVEIAQFLLDQGTNVNAKDSKDCSVLRYAVERSNSELLIRTLLKKGATVDVPAVDGYTPLGAAAAAHRGSIAALMKWEGNADLDFCHEDVTQLMKLSKSGNLEGVRILTNIGANIDKTNGRMETALFHAIDGNSTEVAQLLLEKDCEAEAKNSDDTTPLMLAASLGNAEIVQALLKRGVSRDTQTRNKNTALCKAADKGHTEVTKLLVDGGAEINVIDKYGWTPLFRAIYRGRKATASVLVIAGADVDKAMDTAKKSKLSGRKQTLELVKELKRKHRR</sequence>
<evidence type="ECO:0000256" key="3">
    <source>
        <dbReference type="PROSITE-ProRule" id="PRU00023"/>
    </source>
</evidence>
<feature type="repeat" description="ANK" evidence="3">
    <location>
        <begin position="492"/>
        <end position="524"/>
    </location>
</feature>
<dbReference type="PROSITE" id="PS50088">
    <property type="entry name" value="ANK_REPEAT"/>
    <property type="match status" value="9"/>
</dbReference>
<dbReference type="Proteomes" id="UP001521116">
    <property type="component" value="Unassembled WGS sequence"/>
</dbReference>
<keyword evidence="2 3" id="KW-0040">ANK repeat</keyword>
<dbReference type="SMART" id="SM00248">
    <property type="entry name" value="ANK"/>
    <property type="match status" value="17"/>
</dbReference>